<evidence type="ECO:0000256" key="2">
    <source>
        <dbReference type="SAM" id="Phobius"/>
    </source>
</evidence>
<keyword evidence="2" id="KW-1133">Transmembrane helix</keyword>
<dbReference type="Gene3D" id="3.30.530.20">
    <property type="match status" value="1"/>
</dbReference>
<feature type="compositionally biased region" description="Pro residues" evidence="1">
    <location>
        <begin position="13"/>
        <end position="23"/>
    </location>
</feature>
<keyword evidence="2" id="KW-0812">Transmembrane</keyword>
<dbReference type="Proteomes" id="UP000198386">
    <property type="component" value="Unassembled WGS sequence"/>
</dbReference>
<name>A0A239BKJ3_9ACTN</name>
<evidence type="ECO:0000256" key="1">
    <source>
        <dbReference type="SAM" id="MobiDB-lite"/>
    </source>
</evidence>
<evidence type="ECO:0008006" key="5">
    <source>
        <dbReference type="Google" id="ProtNLM"/>
    </source>
</evidence>
<gene>
    <name evidence="3" type="ORF">SAMN04488107_1268</name>
</gene>
<feature type="transmembrane region" description="Helical" evidence="2">
    <location>
        <begin position="321"/>
        <end position="340"/>
    </location>
</feature>
<keyword evidence="2" id="KW-0472">Membrane</keyword>
<evidence type="ECO:0000313" key="4">
    <source>
        <dbReference type="Proteomes" id="UP000198386"/>
    </source>
</evidence>
<dbReference type="AlphaFoldDB" id="A0A239BKJ3"/>
<organism evidence="3 4">
    <name type="scientific">Geodermatophilus saharensis</name>
    <dbReference type="NCBI Taxonomy" id="1137994"/>
    <lineage>
        <taxon>Bacteria</taxon>
        <taxon>Bacillati</taxon>
        <taxon>Actinomycetota</taxon>
        <taxon>Actinomycetes</taxon>
        <taxon>Geodermatophilales</taxon>
        <taxon>Geodermatophilaceae</taxon>
        <taxon>Geodermatophilus</taxon>
    </lineage>
</organism>
<feature type="region of interest" description="Disordered" evidence="1">
    <location>
        <begin position="1"/>
        <end position="24"/>
    </location>
</feature>
<dbReference type="RefSeq" id="WP_217897197.1">
    <property type="nucleotide sequence ID" value="NZ_FZOH01000002.1"/>
</dbReference>
<proteinExistence type="predicted"/>
<keyword evidence="4" id="KW-1185">Reference proteome</keyword>
<evidence type="ECO:0000313" key="3">
    <source>
        <dbReference type="EMBL" id="SNS08500.1"/>
    </source>
</evidence>
<dbReference type="SUPFAM" id="SSF55961">
    <property type="entry name" value="Bet v1-like"/>
    <property type="match status" value="1"/>
</dbReference>
<reference evidence="4" key="1">
    <citation type="submission" date="2017-06" db="EMBL/GenBank/DDBJ databases">
        <authorList>
            <person name="Varghese N."/>
            <person name="Submissions S."/>
        </authorList>
    </citation>
    <scope>NUCLEOTIDE SEQUENCE [LARGE SCALE GENOMIC DNA]</scope>
    <source>
        <strain evidence="4">DSM 45423</strain>
    </source>
</reference>
<accession>A0A239BKJ3</accession>
<protein>
    <recommendedName>
        <fullName evidence="5">Polyketide cyclase / dehydrase and lipid transport</fullName>
    </recommendedName>
</protein>
<dbReference type="EMBL" id="FZOH01000002">
    <property type="protein sequence ID" value="SNS08500.1"/>
    <property type="molecule type" value="Genomic_DNA"/>
</dbReference>
<dbReference type="InterPro" id="IPR023393">
    <property type="entry name" value="START-like_dom_sf"/>
</dbReference>
<sequence length="349" mass="38747">MTGTRVVAGPAADTPPAPQPPGWVPLRPTAADLARQVRDVVADLPRFVLAPLLRPWHRRWGATRAEVAAPMPGDDVFPRAQLQATRAITVAAPPAEVWPWLVQVGCLRAGWYADDLLDDLAHPSARQIVPELQDLEVGRWLPMAPQPTETTAFVVDSFQAPEWMLWRTPSSTWAWRLTPLPDGRTRLVSRLRFAYDWRHPAGIVLLELGDWPMVRRMLRGIRERAEAEHRRRVPLPVRPRRLAAIRAVHTAAWASIESCVGYLVWSGLRGRSDRRAAAAAAVVAGECLVFAAGGFRCPLTGLAERAGATSGSVTDIYLPRWFAANLPAIHLPLLVLIGWLHRRALHRGR</sequence>